<dbReference type="Proteomes" id="UP000663838">
    <property type="component" value="Unassembled WGS sequence"/>
</dbReference>
<evidence type="ECO:0000313" key="7">
    <source>
        <dbReference type="EMBL" id="CAF4892628.1"/>
    </source>
</evidence>
<dbReference type="GO" id="GO:0005634">
    <property type="term" value="C:nucleus"/>
    <property type="evidence" value="ECO:0007669"/>
    <property type="project" value="UniProtKB-SubCell"/>
</dbReference>
<evidence type="ECO:0000313" key="6">
    <source>
        <dbReference type="EMBL" id="CAF3335108.1"/>
    </source>
</evidence>
<dbReference type="AlphaFoldDB" id="A0A817UVV3"/>
<reference evidence="6" key="1">
    <citation type="submission" date="2021-02" db="EMBL/GenBank/DDBJ databases">
        <authorList>
            <person name="Nowell W R."/>
        </authorList>
    </citation>
    <scope>NUCLEOTIDE SEQUENCE</scope>
</reference>
<accession>A0A817UVV3</accession>
<dbReference type="GO" id="GO:0005737">
    <property type="term" value="C:cytoplasm"/>
    <property type="evidence" value="ECO:0007669"/>
    <property type="project" value="TreeGrafter"/>
</dbReference>
<gene>
    <name evidence="6" type="ORF">KIK155_LOCUS2132</name>
    <name evidence="7" type="ORF">TOA249_LOCUS30115</name>
</gene>
<evidence type="ECO:0000256" key="3">
    <source>
        <dbReference type="ARBA" id="ARBA00022679"/>
    </source>
</evidence>
<evidence type="ECO:0000256" key="2">
    <source>
        <dbReference type="ARBA" id="ARBA00022676"/>
    </source>
</evidence>
<keyword evidence="3" id="KW-0808">Transferase</keyword>
<dbReference type="EMBL" id="CAJNYV010000055">
    <property type="protein sequence ID" value="CAF3335108.1"/>
    <property type="molecule type" value="Genomic_DNA"/>
</dbReference>
<dbReference type="InterPro" id="IPR052056">
    <property type="entry name" value="Mono-ARTD/PARP"/>
</dbReference>
<keyword evidence="5" id="KW-0539">Nucleus</keyword>
<dbReference type="GO" id="GO:0010629">
    <property type="term" value="P:negative regulation of gene expression"/>
    <property type="evidence" value="ECO:0007669"/>
    <property type="project" value="TreeGrafter"/>
</dbReference>
<dbReference type="Proteomes" id="UP000663865">
    <property type="component" value="Unassembled WGS sequence"/>
</dbReference>
<dbReference type="Gene3D" id="3.90.228.10">
    <property type="match status" value="1"/>
</dbReference>
<dbReference type="EMBL" id="CAJOBS010005032">
    <property type="protein sequence ID" value="CAF4892628.1"/>
    <property type="molecule type" value="Genomic_DNA"/>
</dbReference>
<evidence type="ECO:0000256" key="5">
    <source>
        <dbReference type="ARBA" id="ARBA00023242"/>
    </source>
</evidence>
<name>A0A817UVV3_9BILA</name>
<dbReference type="PANTHER" id="PTHR14453:SF67">
    <property type="entry name" value="POLY [ADP-RIBOSE] POLYMERASE"/>
    <property type="match status" value="1"/>
</dbReference>
<dbReference type="PANTHER" id="PTHR14453">
    <property type="entry name" value="PARP/ZINC FINGER CCCH TYPE DOMAIN CONTAINING PROTEIN"/>
    <property type="match status" value="1"/>
</dbReference>
<keyword evidence="2" id="KW-0328">Glycosyltransferase</keyword>
<dbReference type="GO" id="GO:0016757">
    <property type="term" value="F:glycosyltransferase activity"/>
    <property type="evidence" value="ECO:0007669"/>
    <property type="project" value="UniProtKB-KW"/>
</dbReference>
<sequence>MFRLERLSLGSETAVVHWLPTTWVRSSENKIQFLVQKTTEEYQPTSANFQSSIKSNGKKLSRIERIQNERWCVQHRAHFQDFTTRLKQNTERRLHYGCAQKADDAIIKNGFDRGFTGKNAMHSLYRTLFICAILASLLLIHVTKAGAILAALENETVDKENCGPAGAVCGNDPPCCNPRCRVNWSGAWCT</sequence>
<comment type="caution">
    <text evidence="6">The sequence shown here is derived from an EMBL/GenBank/DDBJ whole genome shotgun (WGS) entry which is preliminary data.</text>
</comment>
<proteinExistence type="predicted"/>
<evidence type="ECO:0000313" key="8">
    <source>
        <dbReference type="Proteomes" id="UP000663865"/>
    </source>
</evidence>
<dbReference type="GO" id="GO:0003714">
    <property type="term" value="F:transcription corepressor activity"/>
    <property type="evidence" value="ECO:0007669"/>
    <property type="project" value="TreeGrafter"/>
</dbReference>
<comment type="subcellular location">
    <subcellularLocation>
        <location evidence="1">Nucleus</location>
    </subcellularLocation>
</comment>
<evidence type="ECO:0000256" key="4">
    <source>
        <dbReference type="ARBA" id="ARBA00023027"/>
    </source>
</evidence>
<keyword evidence="4" id="KW-0520">NAD</keyword>
<protein>
    <submittedName>
        <fullName evidence="6">Uncharacterized protein</fullName>
    </submittedName>
</protein>
<organism evidence="6 8">
    <name type="scientific">Rotaria socialis</name>
    <dbReference type="NCBI Taxonomy" id="392032"/>
    <lineage>
        <taxon>Eukaryota</taxon>
        <taxon>Metazoa</taxon>
        <taxon>Spiralia</taxon>
        <taxon>Gnathifera</taxon>
        <taxon>Rotifera</taxon>
        <taxon>Eurotatoria</taxon>
        <taxon>Bdelloidea</taxon>
        <taxon>Philodinida</taxon>
        <taxon>Philodinidae</taxon>
        <taxon>Rotaria</taxon>
    </lineage>
</organism>
<evidence type="ECO:0000256" key="1">
    <source>
        <dbReference type="ARBA" id="ARBA00004123"/>
    </source>
</evidence>